<evidence type="ECO:0000256" key="1">
    <source>
        <dbReference type="SAM" id="SignalP"/>
    </source>
</evidence>
<feature type="chain" id="PRO_5045496655" evidence="1">
    <location>
        <begin position="25"/>
        <end position="228"/>
    </location>
</feature>
<evidence type="ECO:0000259" key="2">
    <source>
        <dbReference type="Pfam" id="PF07833"/>
    </source>
</evidence>
<accession>A0ABW1ITY5</accession>
<feature type="signal peptide" evidence="1">
    <location>
        <begin position="1"/>
        <end position="24"/>
    </location>
</feature>
<dbReference type="SUPFAM" id="SSF55383">
    <property type="entry name" value="Copper amine oxidase, domain N"/>
    <property type="match status" value="1"/>
</dbReference>
<dbReference type="Pfam" id="PF07833">
    <property type="entry name" value="Cu_amine_oxidN1"/>
    <property type="match status" value="1"/>
</dbReference>
<keyword evidence="1" id="KW-0732">Signal</keyword>
<dbReference type="EMBL" id="JBHSQV010000182">
    <property type="protein sequence ID" value="MFC5988565.1"/>
    <property type="molecule type" value="Genomic_DNA"/>
</dbReference>
<protein>
    <submittedName>
        <fullName evidence="3">Stalk domain-containing protein</fullName>
    </submittedName>
</protein>
<sequence length="228" mass="25132">MKKKAVMFISAAAMSVGLIAGATAAPVLEDIKAQLNWSTQFKVDGKAWTPEDAEGNKLAPIVYDHTTYLPVRAVSEALDTAVKWDPETQTVILGEDTKQVQIMNEKYKLNNTSVMATKDKQYTVQDGTDYASGFVIENIDSVRKSVTLQPSGQYQKVNLTIYSLDQPEKEVDVKIIDDQDAVLKHVKLNSSEPSATFELEIGGAQEITVEAHSSLTAEERIFVAGYYH</sequence>
<dbReference type="InterPro" id="IPR036582">
    <property type="entry name" value="Mao_N_sf"/>
</dbReference>
<feature type="domain" description="Copper amine oxidase-like N-terminal" evidence="2">
    <location>
        <begin position="58"/>
        <end position="127"/>
    </location>
</feature>
<dbReference type="Gene3D" id="3.30.457.10">
    <property type="entry name" value="Copper amine oxidase-like, N-terminal domain"/>
    <property type="match status" value="1"/>
</dbReference>
<dbReference type="InterPro" id="IPR012854">
    <property type="entry name" value="Cu_amine_oxidase-like_N"/>
</dbReference>
<dbReference type="RefSeq" id="WP_379896039.1">
    <property type="nucleotide sequence ID" value="NZ_CBCSCT010000011.1"/>
</dbReference>
<organism evidence="3 4">
    <name type="scientific">Marinicrinis lubricantis</name>
    <dbReference type="NCBI Taxonomy" id="2086470"/>
    <lineage>
        <taxon>Bacteria</taxon>
        <taxon>Bacillati</taxon>
        <taxon>Bacillota</taxon>
        <taxon>Bacilli</taxon>
        <taxon>Bacillales</taxon>
        <taxon>Paenibacillaceae</taxon>
    </lineage>
</organism>
<keyword evidence="4" id="KW-1185">Reference proteome</keyword>
<proteinExistence type="predicted"/>
<evidence type="ECO:0000313" key="4">
    <source>
        <dbReference type="Proteomes" id="UP001596250"/>
    </source>
</evidence>
<name>A0ABW1ITY5_9BACL</name>
<reference evidence="4" key="1">
    <citation type="journal article" date="2019" name="Int. J. Syst. Evol. Microbiol.">
        <title>The Global Catalogue of Microorganisms (GCM) 10K type strain sequencing project: providing services to taxonomists for standard genome sequencing and annotation.</title>
        <authorList>
            <consortium name="The Broad Institute Genomics Platform"/>
            <consortium name="The Broad Institute Genome Sequencing Center for Infectious Disease"/>
            <person name="Wu L."/>
            <person name="Ma J."/>
        </authorList>
    </citation>
    <scope>NUCLEOTIDE SEQUENCE [LARGE SCALE GENOMIC DNA]</scope>
    <source>
        <strain evidence="4">CCM 8749</strain>
    </source>
</reference>
<dbReference type="Proteomes" id="UP001596250">
    <property type="component" value="Unassembled WGS sequence"/>
</dbReference>
<evidence type="ECO:0000313" key="3">
    <source>
        <dbReference type="EMBL" id="MFC5988565.1"/>
    </source>
</evidence>
<comment type="caution">
    <text evidence="3">The sequence shown here is derived from an EMBL/GenBank/DDBJ whole genome shotgun (WGS) entry which is preliminary data.</text>
</comment>
<gene>
    <name evidence="3" type="ORF">ACFPXP_19350</name>
</gene>